<dbReference type="InterPro" id="IPR008909">
    <property type="entry name" value="DALR_anticod-bd"/>
</dbReference>
<dbReference type="PANTHER" id="PTHR30075:SF2">
    <property type="entry name" value="GLYCINE--TRNA LIGASE, CHLOROPLASTIC_MITOCHONDRIAL 2"/>
    <property type="match status" value="1"/>
</dbReference>
<reference evidence="13 14" key="1">
    <citation type="submission" date="2024-08" db="EMBL/GenBank/DDBJ databases">
        <title>Whole-genome sequencing of halo(alkali)philic microorganisms from hypersaline lakes.</title>
        <authorList>
            <person name="Sorokin D.Y."/>
            <person name="Merkel A.Y."/>
            <person name="Messina E."/>
            <person name="Yakimov M."/>
        </authorList>
    </citation>
    <scope>NUCLEOTIDE SEQUENCE [LARGE SCALE GENOMIC DNA]</scope>
    <source>
        <strain evidence="13 14">Cl-TMA</strain>
    </source>
</reference>
<keyword evidence="6 11" id="KW-0547">Nucleotide-binding</keyword>
<evidence type="ECO:0000256" key="3">
    <source>
        <dbReference type="ARBA" id="ARBA00011209"/>
    </source>
</evidence>
<organism evidence="13 14">
    <name type="scientific">Thiohalorhabdus methylotrophus</name>
    <dbReference type="NCBI Taxonomy" id="3242694"/>
    <lineage>
        <taxon>Bacteria</taxon>
        <taxon>Pseudomonadati</taxon>
        <taxon>Pseudomonadota</taxon>
        <taxon>Gammaproteobacteria</taxon>
        <taxon>Thiohalorhabdales</taxon>
        <taxon>Thiohalorhabdaceae</taxon>
        <taxon>Thiohalorhabdus</taxon>
    </lineage>
</organism>
<dbReference type="InterPro" id="IPR001736">
    <property type="entry name" value="PLipase_D/transphosphatidylase"/>
</dbReference>
<dbReference type="PANTHER" id="PTHR30075">
    <property type="entry name" value="GLYCYL-TRNA SYNTHETASE"/>
    <property type="match status" value="1"/>
</dbReference>
<comment type="similarity">
    <text evidence="2 11">Belongs to the class-II aminoacyl-tRNA synthetase family.</text>
</comment>
<dbReference type="InterPro" id="IPR015944">
    <property type="entry name" value="Gly-tRNA-synth_bsu"/>
</dbReference>
<evidence type="ECO:0000313" key="14">
    <source>
        <dbReference type="Proteomes" id="UP001575181"/>
    </source>
</evidence>
<dbReference type="EC" id="6.1.1.14" evidence="11"/>
<evidence type="ECO:0000256" key="7">
    <source>
        <dbReference type="ARBA" id="ARBA00022840"/>
    </source>
</evidence>
<evidence type="ECO:0000256" key="4">
    <source>
        <dbReference type="ARBA" id="ARBA00022490"/>
    </source>
</evidence>
<feature type="domain" description="PLD phosphodiesterase" evidence="12">
    <location>
        <begin position="292"/>
        <end position="324"/>
    </location>
</feature>
<comment type="subcellular location">
    <subcellularLocation>
        <location evidence="1 11">Cytoplasm</location>
    </subcellularLocation>
</comment>
<dbReference type="InterPro" id="IPR006194">
    <property type="entry name" value="Gly-tRNA-synth_heterodimer"/>
</dbReference>
<evidence type="ECO:0000256" key="10">
    <source>
        <dbReference type="ARBA" id="ARBA00047937"/>
    </source>
</evidence>
<evidence type="ECO:0000256" key="11">
    <source>
        <dbReference type="HAMAP-Rule" id="MF_00255"/>
    </source>
</evidence>
<dbReference type="HAMAP" id="MF_00255">
    <property type="entry name" value="Gly_tRNA_synth_beta"/>
    <property type="match status" value="1"/>
</dbReference>
<dbReference type="PROSITE" id="PS50861">
    <property type="entry name" value="AA_TRNA_LIGASE_II_GLYAB"/>
    <property type="match status" value="1"/>
</dbReference>
<dbReference type="PRINTS" id="PR01045">
    <property type="entry name" value="TRNASYNTHGB"/>
</dbReference>
<proteinExistence type="inferred from homology"/>
<dbReference type="Proteomes" id="UP001575181">
    <property type="component" value="Unassembled WGS sequence"/>
</dbReference>
<accession>A0ABV4TSR6</accession>
<keyword evidence="5 11" id="KW-0436">Ligase</keyword>
<keyword evidence="9 11" id="KW-0030">Aminoacyl-tRNA synthetase</keyword>
<dbReference type="Pfam" id="PF05746">
    <property type="entry name" value="DALR_1"/>
    <property type="match status" value="1"/>
</dbReference>
<dbReference type="RefSeq" id="WP_373655143.1">
    <property type="nucleotide sequence ID" value="NZ_JBGUAW010000003.1"/>
</dbReference>
<evidence type="ECO:0000256" key="1">
    <source>
        <dbReference type="ARBA" id="ARBA00004496"/>
    </source>
</evidence>
<keyword evidence="4 11" id="KW-0963">Cytoplasm</keyword>
<protein>
    <recommendedName>
        <fullName evidence="11">Glycine--tRNA ligase beta subunit</fullName>
        <ecNumber evidence="11">6.1.1.14</ecNumber>
    </recommendedName>
    <alternativeName>
        <fullName evidence="11">Glycyl-tRNA synthetase beta subunit</fullName>
        <shortName evidence="11">GlyRS</shortName>
    </alternativeName>
</protein>
<comment type="catalytic activity">
    <reaction evidence="10 11">
        <text>tRNA(Gly) + glycine + ATP = glycyl-tRNA(Gly) + AMP + diphosphate</text>
        <dbReference type="Rhea" id="RHEA:16013"/>
        <dbReference type="Rhea" id="RHEA-COMP:9664"/>
        <dbReference type="Rhea" id="RHEA-COMP:9683"/>
        <dbReference type="ChEBI" id="CHEBI:30616"/>
        <dbReference type="ChEBI" id="CHEBI:33019"/>
        <dbReference type="ChEBI" id="CHEBI:57305"/>
        <dbReference type="ChEBI" id="CHEBI:78442"/>
        <dbReference type="ChEBI" id="CHEBI:78522"/>
        <dbReference type="ChEBI" id="CHEBI:456215"/>
        <dbReference type="EC" id="6.1.1.14"/>
    </reaction>
</comment>
<dbReference type="SUPFAM" id="SSF109604">
    <property type="entry name" value="HD-domain/PDEase-like"/>
    <property type="match status" value="1"/>
</dbReference>
<evidence type="ECO:0000256" key="6">
    <source>
        <dbReference type="ARBA" id="ARBA00022741"/>
    </source>
</evidence>
<gene>
    <name evidence="11 13" type="primary">glyS</name>
    <name evidence="13" type="ORF">ACERLL_05910</name>
</gene>
<comment type="caution">
    <text evidence="13">The sequence shown here is derived from an EMBL/GenBank/DDBJ whole genome shotgun (WGS) entry which is preliminary data.</text>
</comment>
<evidence type="ECO:0000256" key="5">
    <source>
        <dbReference type="ARBA" id="ARBA00022598"/>
    </source>
</evidence>
<dbReference type="EMBL" id="JBGUAW010000003">
    <property type="protein sequence ID" value="MFA9460360.1"/>
    <property type="molecule type" value="Genomic_DNA"/>
</dbReference>
<keyword evidence="8 11" id="KW-0648">Protein biosynthesis</keyword>
<sequence length="732" mass="79540">MSEGANSLPLLLEIGVEELPAGMQGRLVEQLKTDLGHALTEHHLLGAFDLQAAPRVYSTPRRLAVFFPAVLSRQSDQEVEHRGPPVSAAFDDAGNPTKAATGFAGRFGVGAEALERRATDGGEYLYYTEHQAGRAAMKVLAEVLPQVIDSLPVPKRMRWGDLEWGFARPIHCLLALFGEDVVPFEVGGISSDRFTRGHRYHAPDPVHLDAADSGAYTGLLRENFVEAHATERHRQIEAEIRNQADKAKGRIPDTPQITDLLDEVTGLVEWPVPFTGGFGEKFLELPKEVLVTSMEKHQKFFPVEDGAGSLLPAFIGVANIDSKDPEALRAGHERVLRARLEDARFFWEEDRKRPLADRVDALKHVVFQAKLGTLFDKAERLAVLAPAMAEAFDPSVASLAERAGWLAKADLLTDMVDEFDTLQGIMGGYYATGDGEDPQVAAALAEQYRPGHARDVLPETGTGTALALADRLDTMVGCFGVGLEPTGTKDPFALRRAAIGIQRMAIEKGIHLDLPDLLARAYRAYGDRLERDAGETVDAVIDFLNDRLEPMYTEAAGQPVNRDVVAGAEQVAGQQGTGAVAGPDRNQVSAVLSLRPTDPYDAHLRLRGLLALLSHPNADSLIAANKRIGNILRKAEESVPAGYDGEALSEAEERALAAAFEEVRPRFQAAVQAGDYTAALLALAELREPADRFFDAVLVMAEDDAVRRNRLALLQTIHAAFLQVADLSKLPG</sequence>
<comment type="subunit">
    <text evidence="3 11">Tetramer of two alpha and two beta subunits.</text>
</comment>
<dbReference type="GO" id="GO:0004820">
    <property type="term" value="F:glycine-tRNA ligase activity"/>
    <property type="evidence" value="ECO:0007669"/>
    <property type="project" value="UniProtKB-EC"/>
</dbReference>
<evidence type="ECO:0000313" key="13">
    <source>
        <dbReference type="EMBL" id="MFA9460360.1"/>
    </source>
</evidence>
<keyword evidence="14" id="KW-1185">Reference proteome</keyword>
<evidence type="ECO:0000256" key="9">
    <source>
        <dbReference type="ARBA" id="ARBA00023146"/>
    </source>
</evidence>
<evidence type="ECO:0000256" key="8">
    <source>
        <dbReference type="ARBA" id="ARBA00022917"/>
    </source>
</evidence>
<dbReference type="PROSITE" id="PS50035">
    <property type="entry name" value="PLD"/>
    <property type="match status" value="1"/>
</dbReference>
<dbReference type="Pfam" id="PF02092">
    <property type="entry name" value="tRNA_synt_2f"/>
    <property type="match status" value="1"/>
</dbReference>
<keyword evidence="7 11" id="KW-0067">ATP-binding</keyword>
<dbReference type="NCBIfam" id="TIGR00211">
    <property type="entry name" value="glyS"/>
    <property type="match status" value="1"/>
</dbReference>
<name>A0ABV4TSR6_9GAMM</name>
<evidence type="ECO:0000259" key="12">
    <source>
        <dbReference type="PROSITE" id="PS50035"/>
    </source>
</evidence>
<evidence type="ECO:0000256" key="2">
    <source>
        <dbReference type="ARBA" id="ARBA00008226"/>
    </source>
</evidence>